<dbReference type="CDD" id="cd03378">
    <property type="entry name" value="beta_CA_cladeC"/>
    <property type="match status" value="1"/>
</dbReference>
<evidence type="ECO:0000313" key="9">
    <source>
        <dbReference type="EMBL" id="PSB27492.1"/>
    </source>
</evidence>
<dbReference type="GO" id="GO:0004089">
    <property type="term" value="F:carbonate dehydratase activity"/>
    <property type="evidence" value="ECO:0007669"/>
    <property type="project" value="UniProtKB-EC"/>
</dbReference>
<feature type="binding site" evidence="8">
    <location>
        <position position="106"/>
    </location>
    <ligand>
        <name>Zn(2+)</name>
        <dbReference type="ChEBI" id="CHEBI:29105"/>
    </ligand>
</feature>
<proteinExistence type="inferred from homology"/>
<keyword evidence="3 8" id="KW-0479">Metal-binding</keyword>
<evidence type="ECO:0000256" key="5">
    <source>
        <dbReference type="ARBA" id="ARBA00023239"/>
    </source>
</evidence>
<evidence type="ECO:0000256" key="1">
    <source>
        <dbReference type="ARBA" id="ARBA00006217"/>
    </source>
</evidence>
<dbReference type="GO" id="GO:0008270">
    <property type="term" value="F:zinc ion binding"/>
    <property type="evidence" value="ECO:0007669"/>
    <property type="project" value="InterPro"/>
</dbReference>
<evidence type="ECO:0000256" key="7">
    <source>
        <dbReference type="ARBA" id="ARBA00048348"/>
    </source>
</evidence>
<feature type="binding site" evidence="8">
    <location>
        <position position="109"/>
    </location>
    <ligand>
        <name>Zn(2+)</name>
        <dbReference type="ChEBI" id="CHEBI:29105"/>
    </ligand>
</feature>
<dbReference type="EC" id="4.2.1.1" evidence="2"/>
<dbReference type="PANTHER" id="PTHR11002:SF79">
    <property type="entry name" value="CARBONIC ANHYDRASE 2"/>
    <property type="match status" value="1"/>
</dbReference>
<reference evidence="9 10" key="2">
    <citation type="submission" date="2018-03" db="EMBL/GenBank/DDBJ databases">
        <title>The ancient ancestry and fast evolution of plastids.</title>
        <authorList>
            <person name="Moore K.R."/>
            <person name="Magnabosco C."/>
            <person name="Momper L."/>
            <person name="Gold D.A."/>
            <person name="Bosak T."/>
            <person name="Fournier G.P."/>
        </authorList>
    </citation>
    <scope>NUCLEOTIDE SEQUENCE [LARGE SCALE GENOMIC DNA]</scope>
    <source>
        <strain evidence="9 10">ULC18</strain>
    </source>
</reference>
<dbReference type="SUPFAM" id="SSF53056">
    <property type="entry name" value="beta-carbonic anhydrase, cab"/>
    <property type="match status" value="1"/>
</dbReference>
<evidence type="ECO:0000256" key="6">
    <source>
        <dbReference type="ARBA" id="ARBA00024993"/>
    </source>
</evidence>
<feature type="binding site" evidence="8">
    <location>
        <position position="53"/>
    </location>
    <ligand>
        <name>Zn(2+)</name>
        <dbReference type="ChEBI" id="CHEBI:29105"/>
    </ligand>
</feature>
<evidence type="ECO:0000313" key="10">
    <source>
        <dbReference type="Proteomes" id="UP000239576"/>
    </source>
</evidence>
<dbReference type="PROSITE" id="PS00704">
    <property type="entry name" value="PROK_CO2_ANHYDRASE_1"/>
    <property type="match status" value="1"/>
</dbReference>
<keyword evidence="10" id="KW-1185">Reference proteome</keyword>
<evidence type="ECO:0000256" key="4">
    <source>
        <dbReference type="ARBA" id="ARBA00022833"/>
    </source>
</evidence>
<comment type="function">
    <text evidence="6">Catalyzes the reversible hydration of carbon dioxide to form bicarbonate.</text>
</comment>
<dbReference type="SMART" id="SM00947">
    <property type="entry name" value="Pro_CA"/>
    <property type="match status" value="1"/>
</dbReference>
<dbReference type="OrthoDB" id="9797527at2"/>
<comment type="cofactor">
    <cofactor evidence="8">
        <name>Zn(2+)</name>
        <dbReference type="ChEBI" id="CHEBI:29105"/>
    </cofactor>
    <text evidence="8">Binds 1 zinc ion per subunit.</text>
</comment>
<sequence>MDQTIAAAAAVLQMLMDGNQRYVDKRSTHPHQDAARIHEIALGQHPVAIILGCSDSRVPPEVIFDHGLGDLFVVRVAGNVVDDVVLGSIEYAIVSFDIPLVMVLGHERCGAVSAAVKHSQVPGHVSTLMLAIQPALERVKEGGNNPIDAAVIANVEMTVEEIKTSEPLLAKLVKQGRVQVVGARYDLEQGRVEMVV</sequence>
<feature type="binding site" evidence="8">
    <location>
        <position position="55"/>
    </location>
    <ligand>
        <name>Zn(2+)</name>
        <dbReference type="ChEBI" id="CHEBI:29105"/>
    </ligand>
</feature>
<dbReference type="FunFam" id="3.40.1050.10:FF:000006">
    <property type="entry name" value="Carbonic anhydrase"/>
    <property type="match status" value="1"/>
</dbReference>
<evidence type="ECO:0000256" key="8">
    <source>
        <dbReference type="PIRSR" id="PIRSR601765-1"/>
    </source>
</evidence>
<comment type="catalytic activity">
    <reaction evidence="7">
        <text>hydrogencarbonate + H(+) = CO2 + H2O</text>
        <dbReference type="Rhea" id="RHEA:10748"/>
        <dbReference type="ChEBI" id="CHEBI:15377"/>
        <dbReference type="ChEBI" id="CHEBI:15378"/>
        <dbReference type="ChEBI" id="CHEBI:16526"/>
        <dbReference type="ChEBI" id="CHEBI:17544"/>
        <dbReference type="EC" id="4.2.1.1"/>
    </reaction>
</comment>
<accession>A0A2T1E3Z4</accession>
<evidence type="ECO:0000256" key="2">
    <source>
        <dbReference type="ARBA" id="ARBA00012925"/>
    </source>
</evidence>
<dbReference type="InterPro" id="IPR001765">
    <property type="entry name" value="Carbonic_anhydrase"/>
</dbReference>
<dbReference type="InterPro" id="IPR036874">
    <property type="entry name" value="Carbonic_anhydrase_sf"/>
</dbReference>
<reference evidence="10" key="1">
    <citation type="submission" date="2018-02" db="EMBL/GenBank/DDBJ databases">
        <authorList>
            <person name="Moore K."/>
            <person name="Momper L."/>
        </authorList>
    </citation>
    <scope>NUCLEOTIDE SEQUENCE [LARGE SCALE GENOMIC DNA]</scope>
    <source>
        <strain evidence="10">ULC18</strain>
    </source>
</reference>
<gene>
    <name evidence="9" type="ORF">C7B82_16395</name>
</gene>
<name>A0A2T1E3Z4_9CYAN</name>
<dbReference type="GO" id="GO:0015976">
    <property type="term" value="P:carbon utilization"/>
    <property type="evidence" value="ECO:0007669"/>
    <property type="project" value="InterPro"/>
</dbReference>
<keyword evidence="4 8" id="KW-0862">Zinc</keyword>
<dbReference type="InterPro" id="IPR015892">
    <property type="entry name" value="Carbonic_anhydrase_CS"/>
</dbReference>
<dbReference type="PANTHER" id="PTHR11002">
    <property type="entry name" value="CARBONIC ANHYDRASE"/>
    <property type="match status" value="1"/>
</dbReference>
<dbReference type="Pfam" id="PF00484">
    <property type="entry name" value="Pro_CA"/>
    <property type="match status" value="1"/>
</dbReference>
<dbReference type="AlphaFoldDB" id="A0A2T1E3Z4"/>
<comment type="caution">
    <text evidence="9">The sequence shown here is derived from an EMBL/GenBank/DDBJ whole genome shotgun (WGS) entry which is preliminary data.</text>
</comment>
<protein>
    <recommendedName>
        <fullName evidence="2">carbonic anhydrase</fullName>
        <ecNumber evidence="2">4.2.1.1</ecNumber>
    </recommendedName>
</protein>
<dbReference type="Proteomes" id="UP000239576">
    <property type="component" value="Unassembled WGS sequence"/>
</dbReference>
<dbReference type="EMBL" id="PVWK01000090">
    <property type="protein sequence ID" value="PSB27492.1"/>
    <property type="molecule type" value="Genomic_DNA"/>
</dbReference>
<dbReference type="Gene3D" id="3.40.1050.10">
    <property type="entry name" value="Carbonic anhydrase"/>
    <property type="match status" value="1"/>
</dbReference>
<evidence type="ECO:0000256" key="3">
    <source>
        <dbReference type="ARBA" id="ARBA00022723"/>
    </source>
</evidence>
<comment type="similarity">
    <text evidence="1">Belongs to the beta-class carbonic anhydrase family.</text>
</comment>
<keyword evidence="5" id="KW-0456">Lyase</keyword>
<organism evidence="9 10">
    <name type="scientific">Stenomitos frigidus ULC18</name>
    <dbReference type="NCBI Taxonomy" id="2107698"/>
    <lineage>
        <taxon>Bacteria</taxon>
        <taxon>Bacillati</taxon>
        <taxon>Cyanobacteriota</taxon>
        <taxon>Cyanophyceae</taxon>
        <taxon>Leptolyngbyales</taxon>
        <taxon>Leptolyngbyaceae</taxon>
        <taxon>Stenomitos</taxon>
    </lineage>
</organism>
<dbReference type="RefSeq" id="WP_106257372.1">
    <property type="nucleotide sequence ID" value="NZ_CAWNSW010000117.1"/>
</dbReference>